<dbReference type="Pfam" id="PF13360">
    <property type="entry name" value="PQQ_2"/>
    <property type="match status" value="1"/>
</dbReference>
<feature type="domain" description="Pyrrolo-quinoline quinone repeat" evidence="1">
    <location>
        <begin position="134"/>
        <end position="344"/>
    </location>
</feature>
<dbReference type="EMBL" id="CP036279">
    <property type="protein sequence ID" value="QDU63901.1"/>
    <property type="molecule type" value="Genomic_DNA"/>
</dbReference>
<dbReference type="KEGG" id="knv:Pan216_47820"/>
<organism evidence="2 3">
    <name type="scientific">Kolteria novifilia</name>
    <dbReference type="NCBI Taxonomy" id="2527975"/>
    <lineage>
        <taxon>Bacteria</taxon>
        <taxon>Pseudomonadati</taxon>
        <taxon>Planctomycetota</taxon>
        <taxon>Planctomycetia</taxon>
        <taxon>Kolteriales</taxon>
        <taxon>Kolteriaceae</taxon>
        <taxon>Kolteria</taxon>
    </lineage>
</organism>
<dbReference type="InterPro" id="IPR011047">
    <property type="entry name" value="Quinoprotein_ADH-like_sf"/>
</dbReference>
<reference evidence="2 3" key="1">
    <citation type="submission" date="2019-02" db="EMBL/GenBank/DDBJ databases">
        <title>Deep-cultivation of Planctomycetes and their phenomic and genomic characterization uncovers novel biology.</title>
        <authorList>
            <person name="Wiegand S."/>
            <person name="Jogler M."/>
            <person name="Boedeker C."/>
            <person name="Pinto D."/>
            <person name="Vollmers J."/>
            <person name="Rivas-Marin E."/>
            <person name="Kohn T."/>
            <person name="Peeters S.H."/>
            <person name="Heuer A."/>
            <person name="Rast P."/>
            <person name="Oberbeckmann S."/>
            <person name="Bunk B."/>
            <person name="Jeske O."/>
            <person name="Meyerdierks A."/>
            <person name="Storesund J.E."/>
            <person name="Kallscheuer N."/>
            <person name="Luecker S."/>
            <person name="Lage O.M."/>
            <person name="Pohl T."/>
            <person name="Merkel B.J."/>
            <person name="Hornburger P."/>
            <person name="Mueller R.-W."/>
            <person name="Bruemmer F."/>
            <person name="Labrenz M."/>
            <person name="Spormann A.M."/>
            <person name="Op den Camp H."/>
            <person name="Overmann J."/>
            <person name="Amann R."/>
            <person name="Jetten M.S.M."/>
            <person name="Mascher T."/>
            <person name="Medema M.H."/>
            <person name="Devos D.P."/>
            <person name="Kaster A.-K."/>
            <person name="Ovreas L."/>
            <person name="Rohde M."/>
            <person name="Galperin M.Y."/>
            <person name="Jogler C."/>
        </authorList>
    </citation>
    <scope>NUCLEOTIDE SEQUENCE [LARGE SCALE GENOMIC DNA]</scope>
    <source>
        <strain evidence="2 3">Pan216</strain>
    </source>
</reference>
<evidence type="ECO:0000313" key="3">
    <source>
        <dbReference type="Proteomes" id="UP000317093"/>
    </source>
</evidence>
<proteinExistence type="predicted"/>
<dbReference type="SUPFAM" id="SSF50998">
    <property type="entry name" value="Quinoprotein alcohol dehydrogenase-like"/>
    <property type="match status" value="1"/>
</dbReference>
<dbReference type="Gene3D" id="2.130.10.10">
    <property type="entry name" value="YVTN repeat-like/Quinoprotein amine dehydrogenase"/>
    <property type="match status" value="1"/>
</dbReference>
<evidence type="ECO:0000313" key="2">
    <source>
        <dbReference type="EMBL" id="QDU63901.1"/>
    </source>
</evidence>
<dbReference type="PROSITE" id="PS51257">
    <property type="entry name" value="PROKAR_LIPOPROTEIN"/>
    <property type="match status" value="1"/>
</dbReference>
<dbReference type="InterPro" id="IPR015943">
    <property type="entry name" value="WD40/YVTN_repeat-like_dom_sf"/>
</dbReference>
<dbReference type="AlphaFoldDB" id="A0A518BA94"/>
<dbReference type="PANTHER" id="PTHR34512">
    <property type="entry name" value="CELL SURFACE PROTEIN"/>
    <property type="match status" value="1"/>
</dbReference>
<dbReference type="InterPro" id="IPR002372">
    <property type="entry name" value="PQQ_rpt_dom"/>
</dbReference>
<dbReference type="OrthoDB" id="244732at2"/>
<dbReference type="Gene3D" id="2.40.10.480">
    <property type="match status" value="1"/>
</dbReference>
<dbReference type="RefSeq" id="WP_145261716.1">
    <property type="nucleotide sequence ID" value="NZ_CP036279.1"/>
</dbReference>
<evidence type="ECO:0000259" key="1">
    <source>
        <dbReference type="Pfam" id="PF13360"/>
    </source>
</evidence>
<gene>
    <name evidence="2" type="ORF">Pan216_47820</name>
</gene>
<dbReference type="Proteomes" id="UP000317093">
    <property type="component" value="Chromosome"/>
</dbReference>
<keyword evidence="3" id="KW-1185">Reference proteome</keyword>
<dbReference type="PANTHER" id="PTHR34512:SF30">
    <property type="entry name" value="OUTER MEMBRANE PROTEIN ASSEMBLY FACTOR BAMB"/>
    <property type="match status" value="1"/>
</dbReference>
<dbReference type="SMART" id="SM00564">
    <property type="entry name" value="PQQ"/>
    <property type="match status" value="4"/>
</dbReference>
<dbReference type="InterPro" id="IPR018391">
    <property type="entry name" value="PQQ_b-propeller_rpt"/>
</dbReference>
<name>A0A518BA94_9BACT</name>
<protein>
    <submittedName>
        <fullName evidence="2">Outer membrane biogenesis protein BamB</fullName>
    </submittedName>
</protein>
<accession>A0A518BA94</accession>
<sequence>MQRWLLVWFGVLASCSVVVAESWDRWRGPGGRGTTTEQKLPTTWSDTENLLWKTELPGWGNSSPAIIGKRLYLTSQTDDDRCWILALDRLSGKIVWKKEAGQGMRNAHKLHNMATPSPAADAEHVWALFGTGALACFDRDGNMLWQRDLVKDHGDYKIKFGMGSSPVLFGDLVYVVCMHGGPSYVLAVDKRTGRDVWKAERDLPANNEAEDSYSTPLVMDVDGHPELIVAGADHVTSYEPKTGELLWKSKGTEVDHPYGRTIASPTAEKGIIIACSAGRQALGKAVALRAGGSGDVTESNRLWQFDKFTPDCPTPLIYDDRVYILRDDGIASCLDLTTGKDDWMQKRLGRGNYKASPVGGDGKVYFLNTDGLTTVIKASKEFEVIAKNKLEGVFLASPAIADETIFLRAQRTLFAVSDLSKGDRVVGRPKTK</sequence>